<evidence type="ECO:0000256" key="6">
    <source>
        <dbReference type="ARBA" id="ARBA00038076"/>
    </source>
</evidence>
<keyword evidence="5 7" id="KW-0472">Membrane</keyword>
<comment type="subcellular location">
    <subcellularLocation>
        <location evidence="1">Cell membrane</location>
        <topology evidence="1">Multi-pass membrane protein</topology>
    </subcellularLocation>
</comment>
<feature type="transmembrane region" description="Helical" evidence="7">
    <location>
        <begin position="651"/>
        <end position="680"/>
    </location>
</feature>
<keyword evidence="10" id="KW-1185">Reference proteome</keyword>
<feature type="transmembrane region" description="Helical" evidence="7">
    <location>
        <begin position="878"/>
        <end position="901"/>
    </location>
</feature>
<dbReference type="InterPro" id="IPR050250">
    <property type="entry name" value="Macrolide_Exporter_MacB"/>
</dbReference>
<reference evidence="9 10" key="1">
    <citation type="submission" date="2019-11" db="EMBL/GenBank/DDBJ databases">
        <title>Acidiferrimicrobium australis gen. nov., sp. nov., an acidophilic and obligately heterotrophic, member of the Actinobacteria that catalyses dissimilatory oxido- reduction of iron isolated from metal-rich acidic water in Chile.</title>
        <authorList>
            <person name="Gonzalez D."/>
            <person name="Huber K."/>
            <person name="Hedrich S."/>
            <person name="Rojas-Villalobos C."/>
            <person name="Quatrini R."/>
            <person name="Dinamarca M.A."/>
            <person name="Schwarz A."/>
            <person name="Canales C."/>
            <person name="Nancucheo I."/>
        </authorList>
    </citation>
    <scope>NUCLEOTIDE SEQUENCE [LARGE SCALE GENOMIC DNA]</scope>
    <source>
        <strain evidence="9 10">USS-CCA1</strain>
    </source>
</reference>
<dbReference type="PANTHER" id="PTHR30572">
    <property type="entry name" value="MEMBRANE COMPONENT OF TRANSPORTER-RELATED"/>
    <property type="match status" value="1"/>
</dbReference>
<name>A0ABW9QRG7_9ACTN</name>
<comment type="similarity">
    <text evidence="6">Belongs to the ABC-4 integral membrane protein family.</text>
</comment>
<feature type="domain" description="ABC3 transporter permease C-terminal" evidence="8">
    <location>
        <begin position="800"/>
        <end position="906"/>
    </location>
</feature>
<feature type="transmembrane region" description="Helical" evidence="7">
    <location>
        <begin position="611"/>
        <end position="630"/>
    </location>
</feature>
<evidence type="ECO:0000256" key="2">
    <source>
        <dbReference type="ARBA" id="ARBA00022475"/>
    </source>
</evidence>
<keyword evidence="3 7" id="KW-0812">Transmembrane</keyword>
<feature type="domain" description="ABC3 transporter permease C-terminal" evidence="8">
    <location>
        <begin position="612"/>
        <end position="718"/>
    </location>
</feature>
<evidence type="ECO:0000256" key="1">
    <source>
        <dbReference type="ARBA" id="ARBA00004651"/>
    </source>
</evidence>
<proteinExistence type="inferred from homology"/>
<dbReference type="PANTHER" id="PTHR30572:SF4">
    <property type="entry name" value="ABC TRANSPORTER PERMEASE YTRF"/>
    <property type="match status" value="1"/>
</dbReference>
<accession>A0ABW9QRG7</accession>
<feature type="transmembrane region" description="Helical" evidence="7">
    <location>
        <begin position="840"/>
        <end position="866"/>
    </location>
</feature>
<evidence type="ECO:0000259" key="8">
    <source>
        <dbReference type="Pfam" id="PF02687"/>
    </source>
</evidence>
<evidence type="ECO:0000256" key="3">
    <source>
        <dbReference type="ARBA" id="ARBA00022692"/>
    </source>
</evidence>
<feature type="transmembrane region" description="Helical" evidence="7">
    <location>
        <begin position="754"/>
        <end position="779"/>
    </location>
</feature>
<sequence>MADTQRSAVAVRGTLNSNFHPAYDILVRPEAAVSGLERRAGLVSQDYLAGSFGGITLGQWRKVLRLPGVAVAAPVANVGYEMLVDRVSLNLRPLLSGAANQVFRVVPSFVVHGGLVSYPDAVQYLYVSRDRWVLASSPPSGAGSSPAPEPSVVLPGSSHPVPACPFFLFPQSVEQAAGPYQLRPKESITCAGPRQRIQGARFGLNPPGDYRVQVGFELPVLLSAIDPVQEQRLVHLAGAMVSGRYLGEHQGLSAPIADPGGAGVRTLPLIASSKTFVDESLQVAVQRLRVGGGAGLPARLAARSPGSYLNRLGGATVLRRSWSPATLYRSVLAGYAPPVVRDHHVVAPPNLLGDYWTTTRVRYKMTSPRAVAAVGVANSPSVWEPQGGATPLVAVNNAPPGANAEQFRHLHAYDASGAIVGSDARGQGGVTADPVPAVQGVFDPARLPGFAPLSRVPLQTFYPPTATGATASSRRLLHGRPLGPTTNLGGFLAQPPLLLTTIRAAETLLDPTVFADASGSARHAPIAAIQVDVAGLHGASAASRARLTRVASEIVRATHLRVDVTAGSSPTPVTVNLPAGRDQPALALREGWVRKGVATVVLSALGTKDGALAGLLGLVASIFVANISLASVRLRRAEIATLATLGWPRHLIFAAVLAETVTVGALAGLVGAGLSALISLALAGRVVAWEAIAVFPAATLVCLLAGTLAASRASRIAPIAGLAPPVRRRAARRRVRSVTGLGLANLARVPGRSLLAASGLVVGVAALAFLLAVQIAFSGAVRGDVLGNAIGLQVQNSDYLAVGVVLAVAAGSVADMLMLNLRDREPELAAMRAVGWPPRTLRHVILVEGFGIGLAGSITGAALGLAATAAFSGAPATVAPALAAAIAAGTLLATTACLPALHHLARQQPAHALATE</sequence>
<keyword evidence="4 7" id="KW-1133">Transmembrane helix</keyword>
<organism evidence="9 10">
    <name type="scientific">Acidiferrimicrobium australe</name>
    <dbReference type="NCBI Taxonomy" id="2664430"/>
    <lineage>
        <taxon>Bacteria</taxon>
        <taxon>Bacillati</taxon>
        <taxon>Actinomycetota</taxon>
        <taxon>Acidimicrobiia</taxon>
        <taxon>Acidimicrobiales</taxon>
        <taxon>Acidimicrobiaceae</taxon>
        <taxon>Acidiferrimicrobium</taxon>
    </lineage>
</organism>
<dbReference type="Pfam" id="PF02687">
    <property type="entry name" value="FtsX"/>
    <property type="match status" value="2"/>
</dbReference>
<feature type="transmembrane region" description="Helical" evidence="7">
    <location>
        <begin position="799"/>
        <end position="819"/>
    </location>
</feature>
<dbReference type="InterPro" id="IPR003838">
    <property type="entry name" value="ABC3_permease_C"/>
</dbReference>
<evidence type="ECO:0000256" key="5">
    <source>
        <dbReference type="ARBA" id="ARBA00023136"/>
    </source>
</evidence>
<dbReference type="EMBL" id="WJHE01000289">
    <property type="protein sequence ID" value="MST32429.1"/>
    <property type="molecule type" value="Genomic_DNA"/>
</dbReference>
<dbReference type="Proteomes" id="UP000437736">
    <property type="component" value="Unassembled WGS sequence"/>
</dbReference>
<evidence type="ECO:0000256" key="7">
    <source>
        <dbReference type="SAM" id="Phobius"/>
    </source>
</evidence>
<comment type="caution">
    <text evidence="9">The sequence shown here is derived from an EMBL/GenBank/DDBJ whole genome shotgun (WGS) entry which is preliminary data.</text>
</comment>
<gene>
    <name evidence="9" type="ORF">GHK86_06805</name>
</gene>
<evidence type="ECO:0000313" key="9">
    <source>
        <dbReference type="EMBL" id="MST32429.1"/>
    </source>
</evidence>
<keyword evidence="2" id="KW-1003">Cell membrane</keyword>
<feature type="transmembrane region" description="Helical" evidence="7">
    <location>
        <begin position="686"/>
        <end position="710"/>
    </location>
</feature>
<protein>
    <submittedName>
        <fullName evidence="9">FtsX-like permease family protein</fullName>
    </submittedName>
</protein>
<evidence type="ECO:0000313" key="10">
    <source>
        <dbReference type="Proteomes" id="UP000437736"/>
    </source>
</evidence>
<evidence type="ECO:0000256" key="4">
    <source>
        <dbReference type="ARBA" id="ARBA00022989"/>
    </source>
</evidence>